<dbReference type="Gene3D" id="2.40.50.140">
    <property type="entry name" value="Nucleic acid-binding proteins"/>
    <property type="match status" value="1"/>
</dbReference>
<dbReference type="Proteomes" id="UP000291920">
    <property type="component" value="Unassembled WGS sequence"/>
</dbReference>
<dbReference type="PANTHER" id="PTHR10302:SF0">
    <property type="entry name" value="SINGLE-STRANDED DNA-BINDING PROTEIN, MITOCHONDRIAL"/>
    <property type="match status" value="1"/>
</dbReference>
<evidence type="ECO:0000256" key="4">
    <source>
        <dbReference type="SAM" id="MobiDB-lite"/>
    </source>
</evidence>
<dbReference type="InterPro" id="IPR000424">
    <property type="entry name" value="Primosome_PriB/ssb"/>
</dbReference>
<gene>
    <name evidence="5" type="ORF">PG2017B_0751</name>
</gene>
<dbReference type="PANTHER" id="PTHR10302">
    <property type="entry name" value="SINGLE-STRANDED DNA-BINDING PROTEIN"/>
    <property type="match status" value="1"/>
</dbReference>
<proteinExistence type="predicted"/>
<accession>A0A4Q5AKR7</accession>
<dbReference type="SUPFAM" id="SSF50249">
    <property type="entry name" value="Nucleic acid-binding proteins"/>
    <property type="match status" value="1"/>
</dbReference>
<dbReference type="GO" id="GO:0009295">
    <property type="term" value="C:nucleoid"/>
    <property type="evidence" value="ECO:0007669"/>
    <property type="project" value="TreeGrafter"/>
</dbReference>
<feature type="compositionally biased region" description="Low complexity" evidence="4">
    <location>
        <begin position="128"/>
        <end position="155"/>
    </location>
</feature>
<name>A0A4Q5AKR7_9BIFI</name>
<comment type="caution">
    <text evidence="5">The sequence shown here is derived from an EMBL/GenBank/DDBJ whole genome shotgun (WGS) entry which is preliminary data.</text>
</comment>
<dbReference type="GO" id="GO:0003697">
    <property type="term" value="F:single-stranded DNA binding"/>
    <property type="evidence" value="ECO:0007669"/>
    <property type="project" value="InterPro"/>
</dbReference>
<evidence type="ECO:0000256" key="1">
    <source>
        <dbReference type="ARBA" id="ARBA00023125"/>
    </source>
</evidence>
<reference evidence="5 6" key="1">
    <citation type="submission" date="2018-12" db="EMBL/GenBank/DDBJ databases">
        <title>Unveiling genomic diversity among members of the Bifidobacterium pseudolongum species, a widely distributed gut commensal of the animal kingdom.</title>
        <authorList>
            <person name="Lugli G.A."/>
            <person name="Duranti S."/>
            <person name="Albert K."/>
            <person name="Mancabelli L."/>
            <person name="Napoli S."/>
            <person name="Viappiani A."/>
            <person name="Anzalone R."/>
            <person name="Longhi G."/>
            <person name="Milani C."/>
            <person name="Turroni F."/>
            <person name="Alessandri G."/>
            <person name="Sela D.A."/>
            <person name="Van Sinderen D."/>
            <person name="Ventura M."/>
        </authorList>
    </citation>
    <scope>NUCLEOTIDE SEQUENCE [LARGE SCALE GENOMIC DNA]</scope>
    <source>
        <strain evidence="5 6">2017B</strain>
    </source>
</reference>
<dbReference type="PROSITE" id="PS50935">
    <property type="entry name" value="SSB"/>
    <property type="match status" value="1"/>
</dbReference>
<dbReference type="InterPro" id="IPR011344">
    <property type="entry name" value="ssDNA-bd"/>
</dbReference>
<evidence type="ECO:0000256" key="3">
    <source>
        <dbReference type="RuleBase" id="RU000524"/>
    </source>
</evidence>
<feature type="region of interest" description="Disordered" evidence="4">
    <location>
        <begin position="117"/>
        <end position="183"/>
    </location>
</feature>
<dbReference type="CDD" id="cd04496">
    <property type="entry name" value="SSB_OBF"/>
    <property type="match status" value="1"/>
</dbReference>
<dbReference type="Pfam" id="PF00436">
    <property type="entry name" value="SSB"/>
    <property type="match status" value="1"/>
</dbReference>
<sequence length="183" mass="19429">MSTPFITVTGRLGKDPDIKTGSSGKPYANLFIIADSKRRNPQTNEWETTESWASGVTVFGELAQACSQLSKGMRVTVTGRLVTESYQAQDGSQKTSQKLLASEIAVSLLGQSVSVQRNQPQQGGFQSNGFAPQGGFQQAPQQTPATQATPTPANTDPWANQSNTSFDSFGGSGFGTNTGEPEF</sequence>
<dbReference type="RefSeq" id="WP_165361855.1">
    <property type="nucleotide sequence ID" value="NZ_RYUO01000002.1"/>
</dbReference>
<dbReference type="InterPro" id="IPR012340">
    <property type="entry name" value="NA-bd_OB-fold"/>
</dbReference>
<evidence type="ECO:0000313" key="6">
    <source>
        <dbReference type="Proteomes" id="UP000291920"/>
    </source>
</evidence>
<keyword evidence="1 2" id="KW-0238">DNA-binding</keyword>
<dbReference type="GO" id="GO:0006260">
    <property type="term" value="P:DNA replication"/>
    <property type="evidence" value="ECO:0007669"/>
    <property type="project" value="InterPro"/>
</dbReference>
<dbReference type="NCBIfam" id="TIGR00621">
    <property type="entry name" value="ssb"/>
    <property type="match status" value="1"/>
</dbReference>
<feature type="compositionally biased region" description="Polar residues" evidence="4">
    <location>
        <begin position="117"/>
        <end position="127"/>
    </location>
</feature>
<organism evidence="5 6">
    <name type="scientific">Bifidobacterium pseudolongum subsp. globosum</name>
    <dbReference type="NCBI Taxonomy" id="1690"/>
    <lineage>
        <taxon>Bacteria</taxon>
        <taxon>Bacillati</taxon>
        <taxon>Actinomycetota</taxon>
        <taxon>Actinomycetes</taxon>
        <taxon>Bifidobacteriales</taxon>
        <taxon>Bifidobacteriaceae</taxon>
        <taxon>Bifidobacterium</taxon>
    </lineage>
</organism>
<evidence type="ECO:0000313" key="5">
    <source>
        <dbReference type="EMBL" id="RYQ30941.1"/>
    </source>
</evidence>
<protein>
    <recommendedName>
        <fullName evidence="3">Single-stranded DNA-binding protein</fullName>
    </recommendedName>
</protein>
<dbReference type="AlphaFoldDB" id="A0A4Q5AKR7"/>
<evidence type="ECO:0000256" key="2">
    <source>
        <dbReference type="PROSITE-ProRule" id="PRU00252"/>
    </source>
</evidence>
<dbReference type="EMBL" id="RYUT01000002">
    <property type="protein sequence ID" value="RYQ30941.1"/>
    <property type="molecule type" value="Genomic_DNA"/>
</dbReference>